<feature type="compositionally biased region" description="Low complexity" evidence="1">
    <location>
        <begin position="105"/>
        <end position="127"/>
    </location>
</feature>
<feature type="compositionally biased region" description="Basic and acidic residues" evidence="1">
    <location>
        <begin position="516"/>
        <end position="535"/>
    </location>
</feature>
<dbReference type="InterPro" id="IPR021822">
    <property type="entry name" value="DUF3405"/>
</dbReference>
<feature type="compositionally biased region" description="Basic and acidic residues" evidence="1">
    <location>
        <begin position="494"/>
        <end position="505"/>
    </location>
</feature>
<name>A0A430LSG7_9HYPO</name>
<keyword evidence="4" id="KW-1185">Reference proteome</keyword>
<feature type="region of interest" description="Disordered" evidence="1">
    <location>
        <begin position="228"/>
        <end position="302"/>
    </location>
</feature>
<feature type="region of interest" description="Disordered" evidence="1">
    <location>
        <begin position="966"/>
        <end position="1025"/>
    </location>
</feature>
<protein>
    <submittedName>
        <fullName evidence="3">Uncharacterized protein</fullName>
    </submittedName>
</protein>
<feature type="region of interest" description="Disordered" evidence="1">
    <location>
        <begin position="433"/>
        <end position="549"/>
    </location>
</feature>
<proteinExistence type="predicted"/>
<organism evidence="3 4">
    <name type="scientific">Fusarium euwallaceae</name>
    <dbReference type="NCBI Taxonomy" id="1147111"/>
    <lineage>
        <taxon>Eukaryota</taxon>
        <taxon>Fungi</taxon>
        <taxon>Dikarya</taxon>
        <taxon>Ascomycota</taxon>
        <taxon>Pezizomycotina</taxon>
        <taxon>Sordariomycetes</taxon>
        <taxon>Hypocreomycetidae</taxon>
        <taxon>Hypocreales</taxon>
        <taxon>Nectriaceae</taxon>
        <taxon>Fusarium</taxon>
        <taxon>Fusarium solani species complex</taxon>
    </lineage>
</organism>
<feature type="region of interest" description="Disordered" evidence="1">
    <location>
        <begin position="50"/>
        <end position="127"/>
    </location>
</feature>
<evidence type="ECO:0000313" key="3">
    <source>
        <dbReference type="EMBL" id="RTE78655.1"/>
    </source>
</evidence>
<accession>A0A430LSG7</accession>
<dbReference type="PANTHER" id="PTHR36205">
    <property type="entry name" value="CHROMOSOME 19, WHOLE GENOME SHOTGUN SEQUENCE"/>
    <property type="match status" value="1"/>
</dbReference>
<feature type="transmembrane region" description="Helical" evidence="2">
    <location>
        <begin position="155"/>
        <end position="175"/>
    </location>
</feature>
<feature type="compositionally biased region" description="Basic and acidic residues" evidence="1">
    <location>
        <begin position="444"/>
        <end position="458"/>
    </location>
</feature>
<feature type="compositionally biased region" description="Basic and acidic residues" evidence="1">
    <location>
        <begin position="249"/>
        <end position="293"/>
    </location>
</feature>
<keyword evidence="2" id="KW-0812">Transmembrane</keyword>
<keyword evidence="2" id="KW-1133">Transmembrane helix</keyword>
<evidence type="ECO:0000313" key="4">
    <source>
        <dbReference type="Proteomes" id="UP000287124"/>
    </source>
</evidence>
<evidence type="ECO:0000256" key="2">
    <source>
        <dbReference type="SAM" id="Phobius"/>
    </source>
</evidence>
<feature type="compositionally biased region" description="Basic and acidic residues" evidence="1">
    <location>
        <begin position="469"/>
        <end position="484"/>
    </location>
</feature>
<dbReference type="PANTHER" id="PTHR36205:SF1">
    <property type="entry name" value="MAJOR FACILITATOR SUPERFAMILY TRANSPORTER"/>
    <property type="match status" value="1"/>
</dbReference>
<sequence>MEAGREEIGHRGVRRGAPGIPFIRTESGRSVTNAWLLNLGFLGEEVVSLSRPTTTGRPAPTMGLLSNPLRPREPKLPLYKKITSPTKERYSDDDYSTDDEDDEPYSPGSSSPGSSRHTSGSASSGLLMLPKHKKKPLPLSRKIARVYPYRLPTKVTRYLLCFVIGFIIVLILTLVRASQVENWKVANGQVKSRPPPPPAWEKFPFLERYYGGLKTLVTMEEIKPEWPHVKDEPSMLGEGNEWNNQNEVKGNKDSDETDKAATKEIEEEAEGKPKSKEEEKPEEESKAKRDLPESHGWNGYPGRSEEMDIQECFLDGDRTVRVPQLRYYNGRPQGFPEHAVGSYEVLDLPENICFDRYGRYGPYGYGYSSRNGGLSVGEHGQKEGSDAVWDKTPKVDYRQVDWAEVQRRCFKANQARFKALPPKTLTPHGFFIHEPKALAPSPSLERRGVEEEKTKTGKETATPEPVVSKSEKPKTEEVKSEDSKSTQPAPTESKAVESKVAESKAAEPTPVVSKAAESKAQESKTEEAHETKSEKSNAASTEQPKAPQVKKARTAVVVRCWDEYHWREDDIANIRSLITELAVTSGGRYDIHLLVQIKNEAAHPVWADQDTYRERIEETIPEEFRGLVTLWSETQMLALYQGIYDHFSRGPDLPVHGVYRGLSMAMQYFAYMHPEYDYFWQWEMDVRYTGHYYDLFSKLENWARDQPRKGLWERNSRFYFPSVHGSWEDFSQMARVQSQMGVVGADNVWKKVPGLDLDGKSPDADTKGHRTVWGPLRSNDDNDWFEPGNDPVAPTSYEKDHYQWGVGEEADYIALNPIFNPEGTSWGLKDDITGFNRTEGLPPRRANIITTSRMSRRLLTTMHKMTAFKKQFAFPEMWPATVALHHGYKAVSAPHPVFVDRSWPTAYMAQVYNNGRDGSSGGSRTSIFGDREHNMHGLSWFYNSGFAPNVYRRWLGLRVNNDGGEEFEATEDKSKKGKGVGNMRGGEGRMCLPPMLLHPVKEVDLPVEAPKPGTDGQEGQSDPGA</sequence>
<feature type="compositionally biased region" description="Acidic residues" evidence="1">
    <location>
        <begin position="93"/>
        <end position="104"/>
    </location>
</feature>
<keyword evidence="2" id="KW-0472">Membrane</keyword>
<dbReference type="AlphaFoldDB" id="A0A430LSG7"/>
<reference evidence="3 4" key="1">
    <citation type="submission" date="2017-06" db="EMBL/GenBank/DDBJ databases">
        <title>Comparative genomic analysis of Ambrosia Fusariam Clade fungi.</title>
        <authorList>
            <person name="Stajich J.E."/>
            <person name="Carrillo J."/>
            <person name="Kijimoto T."/>
            <person name="Eskalen A."/>
            <person name="O'Donnell K."/>
            <person name="Kasson M."/>
        </authorList>
    </citation>
    <scope>NUCLEOTIDE SEQUENCE [LARGE SCALE GENOMIC DNA]</scope>
    <source>
        <strain evidence="3 4">UCR1854</strain>
    </source>
</reference>
<dbReference type="Proteomes" id="UP000287124">
    <property type="component" value="Unassembled WGS sequence"/>
</dbReference>
<dbReference type="Pfam" id="PF11885">
    <property type="entry name" value="DUF3405"/>
    <property type="match status" value="1"/>
</dbReference>
<gene>
    <name evidence="3" type="ORF">BHE90_006854</name>
</gene>
<evidence type="ECO:0000256" key="1">
    <source>
        <dbReference type="SAM" id="MobiDB-lite"/>
    </source>
</evidence>
<dbReference type="EMBL" id="MIKF01000090">
    <property type="protein sequence ID" value="RTE78655.1"/>
    <property type="molecule type" value="Genomic_DNA"/>
</dbReference>
<comment type="caution">
    <text evidence="3">The sequence shown here is derived from an EMBL/GenBank/DDBJ whole genome shotgun (WGS) entry which is preliminary data.</text>
</comment>